<keyword evidence="2 8" id="KW-0813">Transport</keyword>
<evidence type="ECO:0000313" key="11">
    <source>
        <dbReference type="Proteomes" id="UP000254889"/>
    </source>
</evidence>
<dbReference type="InterPro" id="IPR050171">
    <property type="entry name" value="MFS_Transporters"/>
</dbReference>
<dbReference type="Pfam" id="PF07690">
    <property type="entry name" value="MFS_1"/>
    <property type="match status" value="1"/>
</dbReference>
<sequence>MPSATSAPRLRADRNFHRVIWLTLALFLSYLCVAMSLPVTSIYVTTQLGFGNALAGLAVGIAFASTILTRGLAGRLTDHRGGKACMIWGFVVYALAGVVCGAASLPSLPAPIAYGILIAGRLLLGLGESLATVGVMGWTLGIMGPQHSGRVFALIGMGIYGAFAIGSPIGLALFDRGGFVGTMAACTLVPLIGLAMVLPVTAAALHTGKRPSFWRIIGRIWEPGLVLFCQGIGFAAIGAFMPLLFLHQGWPHAGLGFTCFGGSYVLVRILFGHLPDKIGGIPVALISMAIEAAGQYLLWSAPSPALALLGASLTGVGCSLIFPAMGLEVVRRVAPHLRGTATGGFTAFQDLAYGLTGPVTGLLADQFGYGVVFLIGGFAGLVGSWLLSFLHARIPNWPRNTRKRGGRDFAPTSPRLIFTRPNQSQLVFFTVVEPPMPSRCTVLLSQPPAPVVSLVMVFFSPRMPSRFSTVTEESAGLSCSITTAGSRRSSMTVVCALAPRVPKAVAASARARTLSFIVASCYGNSA</sequence>
<gene>
    <name evidence="10" type="ORF">DW352_11310</name>
</gene>
<feature type="transmembrane region" description="Helical" evidence="8">
    <location>
        <begin position="50"/>
        <end position="73"/>
    </location>
</feature>
<dbReference type="Proteomes" id="UP000254889">
    <property type="component" value="Chromosome"/>
</dbReference>
<feature type="domain" description="Major facilitator superfamily (MFS) profile" evidence="9">
    <location>
        <begin position="18"/>
        <end position="395"/>
    </location>
</feature>
<keyword evidence="5 8" id="KW-0812">Transmembrane</keyword>
<feature type="transmembrane region" description="Helical" evidence="8">
    <location>
        <begin position="112"/>
        <end position="139"/>
    </location>
</feature>
<evidence type="ECO:0000256" key="7">
    <source>
        <dbReference type="ARBA" id="ARBA00023136"/>
    </source>
</evidence>
<dbReference type="SUPFAM" id="SSF103473">
    <property type="entry name" value="MFS general substrate transporter"/>
    <property type="match status" value="1"/>
</dbReference>
<dbReference type="NCBIfam" id="NF009048">
    <property type="entry name" value="PRK12382.1"/>
    <property type="match status" value="1"/>
</dbReference>
<evidence type="ECO:0000256" key="6">
    <source>
        <dbReference type="ARBA" id="ARBA00022989"/>
    </source>
</evidence>
<keyword evidence="6 8" id="KW-1133">Transmembrane helix</keyword>
<dbReference type="GO" id="GO:0022857">
    <property type="term" value="F:transmembrane transporter activity"/>
    <property type="evidence" value="ECO:0007669"/>
    <property type="project" value="UniProtKB-UniRule"/>
</dbReference>
<evidence type="ECO:0000256" key="8">
    <source>
        <dbReference type="HAMAP-Rule" id="MF_02091"/>
    </source>
</evidence>
<dbReference type="OrthoDB" id="322544at2"/>
<keyword evidence="7 8" id="KW-0472">Membrane</keyword>
<feature type="transmembrane region" description="Helical" evidence="8">
    <location>
        <begin position="151"/>
        <end position="174"/>
    </location>
</feature>
<evidence type="ECO:0000313" key="10">
    <source>
        <dbReference type="EMBL" id="AXK81047.1"/>
    </source>
</evidence>
<evidence type="ECO:0000256" key="1">
    <source>
        <dbReference type="ARBA" id="ARBA00004651"/>
    </source>
</evidence>
<dbReference type="InterPro" id="IPR020846">
    <property type="entry name" value="MFS_dom"/>
</dbReference>
<feature type="transmembrane region" description="Helical" evidence="8">
    <location>
        <begin position="20"/>
        <end position="44"/>
    </location>
</feature>
<feature type="transmembrane region" description="Helical" evidence="8">
    <location>
        <begin position="85"/>
        <end position="106"/>
    </location>
</feature>
<feature type="transmembrane region" description="Helical" evidence="8">
    <location>
        <begin position="278"/>
        <end position="299"/>
    </location>
</feature>
<keyword evidence="4 8" id="KW-0997">Cell inner membrane</keyword>
<comment type="subcellular location">
    <subcellularLocation>
        <location evidence="8">Cell inner membrane</location>
        <topology evidence="8">Multi-pass membrane protein</topology>
    </subcellularLocation>
    <subcellularLocation>
        <location evidence="1">Cell membrane</location>
        <topology evidence="1">Multi-pass membrane protein</topology>
    </subcellularLocation>
</comment>
<dbReference type="PROSITE" id="PS50850">
    <property type="entry name" value="MFS"/>
    <property type="match status" value="1"/>
</dbReference>
<dbReference type="RefSeq" id="WP_115691287.1">
    <property type="nucleotide sequence ID" value="NZ_CP031417.1"/>
</dbReference>
<evidence type="ECO:0000256" key="4">
    <source>
        <dbReference type="ARBA" id="ARBA00022519"/>
    </source>
</evidence>
<dbReference type="NCBIfam" id="NF003477">
    <property type="entry name" value="PRK05122.1"/>
    <property type="match status" value="1"/>
</dbReference>
<feature type="transmembrane region" description="Helical" evidence="8">
    <location>
        <begin position="225"/>
        <end position="246"/>
    </location>
</feature>
<proteinExistence type="inferred from homology"/>
<dbReference type="PANTHER" id="PTHR23517:SF1">
    <property type="match status" value="1"/>
</dbReference>
<keyword evidence="11" id="KW-1185">Reference proteome</keyword>
<dbReference type="CDD" id="cd17489">
    <property type="entry name" value="MFS_YfcJ_like"/>
    <property type="match status" value="1"/>
</dbReference>
<dbReference type="KEGG" id="ptaw:DW352_11310"/>
<keyword evidence="3 8" id="KW-1003">Cell membrane</keyword>
<name>A0A345ZVV0_9HYPH</name>
<dbReference type="AlphaFoldDB" id="A0A345ZVV0"/>
<reference evidence="10 11" key="1">
    <citation type="submission" date="2018-07" db="EMBL/GenBank/DDBJ databases">
        <authorList>
            <person name="Quirk P.G."/>
            <person name="Krulwich T.A."/>
        </authorList>
    </citation>
    <scope>NUCLEOTIDE SEQUENCE [LARGE SCALE GENOMIC DNA]</scope>
    <source>
        <strain evidence="10 11">CC-BB4</strain>
    </source>
</reference>
<feature type="transmembrane region" description="Helical" evidence="8">
    <location>
        <begin position="252"/>
        <end position="271"/>
    </location>
</feature>
<evidence type="ECO:0000259" key="9">
    <source>
        <dbReference type="PROSITE" id="PS50850"/>
    </source>
</evidence>
<comment type="similarity">
    <text evidence="8">Belongs to the major facilitator superfamily. YfcJ family.</text>
</comment>
<dbReference type="InterPro" id="IPR036259">
    <property type="entry name" value="MFS_trans_sf"/>
</dbReference>
<evidence type="ECO:0000256" key="3">
    <source>
        <dbReference type="ARBA" id="ARBA00022475"/>
    </source>
</evidence>
<evidence type="ECO:0000256" key="2">
    <source>
        <dbReference type="ARBA" id="ARBA00022448"/>
    </source>
</evidence>
<dbReference type="InterPro" id="IPR011701">
    <property type="entry name" value="MFS"/>
</dbReference>
<evidence type="ECO:0000256" key="5">
    <source>
        <dbReference type="ARBA" id="ARBA00022692"/>
    </source>
</evidence>
<protein>
    <recommendedName>
        <fullName evidence="8">Uncharacterized MFS-type transporter DW352_11310</fullName>
    </recommendedName>
</protein>
<dbReference type="Gene3D" id="1.20.1250.20">
    <property type="entry name" value="MFS general substrate transporter like domains"/>
    <property type="match status" value="1"/>
</dbReference>
<dbReference type="HAMAP" id="MF_02091">
    <property type="entry name" value="MFS_YfcJ"/>
    <property type="match status" value="1"/>
</dbReference>
<feature type="transmembrane region" description="Helical" evidence="8">
    <location>
        <begin position="337"/>
        <end position="355"/>
    </location>
</feature>
<feature type="transmembrane region" description="Helical" evidence="8">
    <location>
        <begin position="305"/>
        <end position="325"/>
    </location>
</feature>
<dbReference type="InterPro" id="IPR037541">
    <property type="entry name" value="MFS_YfcJ"/>
</dbReference>
<accession>A0A345ZVV0</accession>
<feature type="transmembrane region" description="Helical" evidence="8">
    <location>
        <begin position="180"/>
        <end position="205"/>
    </location>
</feature>
<dbReference type="GO" id="GO:0005886">
    <property type="term" value="C:plasma membrane"/>
    <property type="evidence" value="ECO:0007669"/>
    <property type="project" value="UniProtKB-SubCell"/>
</dbReference>
<organism evidence="10 11">
    <name type="scientific">Pseudolabrys taiwanensis</name>
    <dbReference type="NCBI Taxonomy" id="331696"/>
    <lineage>
        <taxon>Bacteria</taxon>
        <taxon>Pseudomonadati</taxon>
        <taxon>Pseudomonadota</taxon>
        <taxon>Alphaproteobacteria</taxon>
        <taxon>Hyphomicrobiales</taxon>
        <taxon>Xanthobacteraceae</taxon>
        <taxon>Pseudolabrys</taxon>
    </lineage>
</organism>
<dbReference type="PANTHER" id="PTHR23517">
    <property type="entry name" value="RESISTANCE PROTEIN MDTM, PUTATIVE-RELATED-RELATED"/>
    <property type="match status" value="1"/>
</dbReference>
<dbReference type="EMBL" id="CP031417">
    <property type="protein sequence ID" value="AXK81047.1"/>
    <property type="molecule type" value="Genomic_DNA"/>
</dbReference>
<feature type="transmembrane region" description="Helical" evidence="8">
    <location>
        <begin position="367"/>
        <end position="390"/>
    </location>
</feature>